<feature type="compositionally biased region" description="Polar residues" evidence="1">
    <location>
        <begin position="158"/>
        <end position="168"/>
    </location>
</feature>
<feature type="compositionally biased region" description="Basic and acidic residues" evidence="1">
    <location>
        <begin position="145"/>
        <end position="157"/>
    </location>
</feature>
<protein>
    <submittedName>
        <fullName evidence="2">Uncharacterized protein</fullName>
    </submittedName>
</protein>
<reference evidence="3" key="1">
    <citation type="journal article" date="2024" name="IScience">
        <title>Strigolactones Initiate the Formation of Haustorium-like Structures in Castilleja.</title>
        <authorList>
            <person name="Buerger M."/>
            <person name="Peterson D."/>
            <person name="Chory J."/>
        </authorList>
    </citation>
    <scope>NUCLEOTIDE SEQUENCE [LARGE SCALE GENOMIC DNA]</scope>
</reference>
<dbReference type="AlphaFoldDB" id="A0ABD3CT18"/>
<feature type="region of interest" description="Disordered" evidence="1">
    <location>
        <begin position="124"/>
        <end position="168"/>
    </location>
</feature>
<sequence length="168" mass="18808">MGFLKKRGKNVGAYKAKSGLQRPSSFEFGARNSSDGIEGIFFLCKGEEKERKAYLNELHAESQRLLRCYASFKPIPVVQKPISSVLEKIRKRKLEISKKAMVVNRSSLAASKADECKDAAKLTAHESDQHQVPPIVEPTPPLRVPVHDTEDLFDDSKPISTTVKQNDR</sequence>
<gene>
    <name evidence="2" type="ORF">CASFOL_025223</name>
</gene>
<proteinExistence type="predicted"/>
<keyword evidence="3" id="KW-1185">Reference proteome</keyword>
<organism evidence="2 3">
    <name type="scientific">Castilleja foliolosa</name>
    <dbReference type="NCBI Taxonomy" id="1961234"/>
    <lineage>
        <taxon>Eukaryota</taxon>
        <taxon>Viridiplantae</taxon>
        <taxon>Streptophyta</taxon>
        <taxon>Embryophyta</taxon>
        <taxon>Tracheophyta</taxon>
        <taxon>Spermatophyta</taxon>
        <taxon>Magnoliopsida</taxon>
        <taxon>eudicotyledons</taxon>
        <taxon>Gunneridae</taxon>
        <taxon>Pentapetalae</taxon>
        <taxon>asterids</taxon>
        <taxon>lamiids</taxon>
        <taxon>Lamiales</taxon>
        <taxon>Orobanchaceae</taxon>
        <taxon>Pedicularideae</taxon>
        <taxon>Castillejinae</taxon>
        <taxon>Castilleja</taxon>
    </lineage>
</organism>
<comment type="caution">
    <text evidence="2">The sequence shown here is derived from an EMBL/GenBank/DDBJ whole genome shotgun (WGS) entry which is preliminary data.</text>
</comment>
<evidence type="ECO:0000256" key="1">
    <source>
        <dbReference type="SAM" id="MobiDB-lite"/>
    </source>
</evidence>
<evidence type="ECO:0000313" key="2">
    <source>
        <dbReference type="EMBL" id="KAL3632239.1"/>
    </source>
</evidence>
<dbReference type="PANTHER" id="PTHR36005:SF1">
    <property type="entry name" value="DNA LIGASE-LIKE PROTEIN"/>
    <property type="match status" value="1"/>
</dbReference>
<dbReference type="PANTHER" id="PTHR36005">
    <property type="entry name" value="DNA LIGASE-LIKE PROTEIN"/>
    <property type="match status" value="1"/>
</dbReference>
<dbReference type="EMBL" id="JAVIJP010000032">
    <property type="protein sequence ID" value="KAL3632239.1"/>
    <property type="molecule type" value="Genomic_DNA"/>
</dbReference>
<dbReference type="Proteomes" id="UP001632038">
    <property type="component" value="Unassembled WGS sequence"/>
</dbReference>
<name>A0ABD3CT18_9LAMI</name>
<accession>A0ABD3CT18</accession>
<evidence type="ECO:0000313" key="3">
    <source>
        <dbReference type="Proteomes" id="UP001632038"/>
    </source>
</evidence>